<keyword evidence="3" id="KW-1185">Reference proteome</keyword>
<proteinExistence type="predicted"/>
<organism evidence="2 3">
    <name type="scientific">Roseateles albus</name>
    <dbReference type="NCBI Taxonomy" id="2987525"/>
    <lineage>
        <taxon>Bacteria</taxon>
        <taxon>Pseudomonadati</taxon>
        <taxon>Pseudomonadota</taxon>
        <taxon>Betaproteobacteria</taxon>
        <taxon>Burkholderiales</taxon>
        <taxon>Sphaerotilaceae</taxon>
        <taxon>Roseateles</taxon>
    </lineage>
</organism>
<comment type="caution">
    <text evidence="2">The sequence shown here is derived from an EMBL/GenBank/DDBJ whole genome shotgun (WGS) entry which is preliminary data.</text>
</comment>
<accession>A0ABT5KGP5</accession>
<evidence type="ECO:0000313" key="2">
    <source>
        <dbReference type="EMBL" id="MDC8773097.1"/>
    </source>
</evidence>
<keyword evidence="1" id="KW-1133">Transmembrane helix</keyword>
<feature type="transmembrane region" description="Helical" evidence="1">
    <location>
        <begin position="20"/>
        <end position="41"/>
    </location>
</feature>
<protein>
    <submittedName>
        <fullName evidence="2">Uncharacterized protein</fullName>
    </submittedName>
</protein>
<name>A0ABT5KGP5_9BURK</name>
<sequence>MAFTQGHICARRRQRGISSVLFMLLSGLSLGAMVFGAIYYVRGLQSQSVTVHAQTQAQLKAWSGVEALRQHLYQLGATEAAKLSVNQVVTFSALSGISATVVDVLAADSVNCGGGTRVGFNITGSSGGANSLLAATFCAKGNGGTPGATGKVPAVNIKGNLQLGGDLKVQGDAQTKVVVDGTVNGSGSLTGISNLYATGDITLGGSVGFDLLFSEGNINLSGSALYSSVQSMKNVSLSGGVSVASLTANGTVTMSSNSVTALNSIGNVTTGSATIGTLKTKGSVVGSNLTVSGDAQVAGNYTESSNGSVGSGNYGGSLSTQTWNTKVNMTRVANLAVNITPLTSSTVTTPAFDAGPYKALANYVFEWDGSDIKVTVNNVNSIPNGIYFLEGSGQTRDYLCKTNSYNAATCLAKICSGYSTSNTCFAYDNAKKKWTIAGTTMAPGVLWFEGDVEAGSGTYYNTWIASGSINTAGTNSTYAVNYAGYANTCTNTAFPTLVPTNFCKASDTSKLQPVSAGNIAYGAGGLVGTVYKGGKINLSASNDVYGSVLAGDDLTTSGSTVVHGYVSAANLASIPTGSSLGASTSIDLRNLPSGFDPSNTAATSSAPMSATLLWSRYR</sequence>
<keyword evidence="1" id="KW-0812">Transmembrane</keyword>
<evidence type="ECO:0000313" key="3">
    <source>
        <dbReference type="Proteomes" id="UP001221189"/>
    </source>
</evidence>
<reference evidence="2 3" key="1">
    <citation type="submission" date="2022-10" db="EMBL/GenBank/DDBJ databases">
        <title>Paucibacter sp. hw1 Genome sequencing.</title>
        <authorList>
            <person name="Park S."/>
        </authorList>
    </citation>
    <scope>NUCLEOTIDE SEQUENCE [LARGE SCALE GENOMIC DNA]</scope>
    <source>
        <strain evidence="3">hw1</strain>
    </source>
</reference>
<dbReference type="EMBL" id="JAQQXT010000010">
    <property type="protein sequence ID" value="MDC8773097.1"/>
    <property type="molecule type" value="Genomic_DNA"/>
</dbReference>
<dbReference type="Proteomes" id="UP001221189">
    <property type="component" value="Unassembled WGS sequence"/>
</dbReference>
<keyword evidence="1" id="KW-0472">Membrane</keyword>
<gene>
    <name evidence="2" type="ORF">PRZ03_16035</name>
</gene>
<evidence type="ECO:0000256" key="1">
    <source>
        <dbReference type="SAM" id="Phobius"/>
    </source>
</evidence>
<dbReference type="RefSeq" id="WP_273601275.1">
    <property type="nucleotide sequence ID" value="NZ_JAQQXT010000010.1"/>
</dbReference>